<dbReference type="GO" id="GO:0008270">
    <property type="term" value="F:zinc ion binding"/>
    <property type="evidence" value="ECO:0007669"/>
    <property type="project" value="InterPro"/>
</dbReference>
<dbReference type="OrthoDB" id="10261408at2759"/>
<keyword evidence="1" id="KW-0539">Nucleus</keyword>
<evidence type="ECO:0000313" key="6">
    <source>
        <dbReference type="Proteomes" id="UP000240883"/>
    </source>
</evidence>
<dbReference type="AlphaFoldDB" id="A0A2T2N4A4"/>
<dbReference type="CDD" id="cd12148">
    <property type="entry name" value="fungal_TF_MHR"/>
    <property type="match status" value="1"/>
</dbReference>
<protein>
    <recommendedName>
        <fullName evidence="4">Zn(2)-C6 fungal-type domain-containing protein</fullName>
    </recommendedName>
</protein>
<sequence length="693" mass="77256">MSNPAYRPILPSFGRPRRADEPSRKRKRAAIACNACRTKKTACDVARPICSACEARDSECVYITKDDTETRHQALKRENTALNERNATLEELVAQLKDAPEHAAQDLLRRLRRASDPVSVLRPLPSGAASPHRAPSPVDPEQVYGLLVSHSTAYPTLELSAESIRSGQTLVSPVIPVAAQCATSTRAEASPDQPMQTPGTRPRNRSEHLMNSSDGGQDGLLAQSPDSYPRLSDLDIGFWTSVPVTDEYAAGAISRYLETDYPVMGLFDADLFVRDLVQCRFHFCSPFLVSALLAFASQAYTSVDQNGSHRSSEFEKEAEALWRVEKVDSLPTLAGLILLYMSFGTHGQSEFAKQFIDDACSMARRMKLFDVPDALQRVDSLPKDDQIATSSAAWGVFATLSIQSLFGMSTPTCYPPRMPLPLELKKSEMERQELDSRTCREADEIFASFCKLWVIASGIFFLFTAEKNVSLAFASSKYYQLLRLSNNLPTCAVRRKGTSPPALVFHIFYHAVIVDMFRRFIGNRRPRANSTSEIPPPEAIFAASLRQIKGLIFEYTNQHPSAIYSVNWHSSLLYVASAVAKNRADPDWRFYFQFCIETYQKLYMCFAFIWPLVQSLLAMAVENGAITGSEAERFGAGFKSSKRVFDLKSEMNRGGYIVDLDRAITDAAAATVDSLVTKFEEITMFNEFTKGIY</sequence>
<dbReference type="SUPFAM" id="SSF57701">
    <property type="entry name" value="Zn2/Cys6 DNA-binding domain"/>
    <property type="match status" value="1"/>
</dbReference>
<feature type="coiled-coil region" evidence="2">
    <location>
        <begin position="65"/>
        <end position="99"/>
    </location>
</feature>
<dbReference type="InterPro" id="IPR001138">
    <property type="entry name" value="Zn2Cys6_DnaBD"/>
</dbReference>
<gene>
    <name evidence="5" type="ORF">BS50DRAFT_681738</name>
</gene>
<keyword evidence="6" id="KW-1185">Reference proteome</keyword>
<feature type="domain" description="Zn(2)-C6 fungal-type" evidence="4">
    <location>
        <begin position="32"/>
        <end position="62"/>
    </location>
</feature>
<dbReference type="Gene3D" id="4.10.240.10">
    <property type="entry name" value="Zn(2)-C6 fungal-type DNA-binding domain"/>
    <property type="match status" value="1"/>
</dbReference>
<dbReference type="PROSITE" id="PS50048">
    <property type="entry name" value="ZN2_CY6_FUNGAL_2"/>
    <property type="match status" value="1"/>
</dbReference>
<keyword evidence="2" id="KW-0175">Coiled coil</keyword>
<evidence type="ECO:0000256" key="2">
    <source>
        <dbReference type="SAM" id="Coils"/>
    </source>
</evidence>
<dbReference type="InterPro" id="IPR053187">
    <property type="entry name" value="Notoamide_regulator"/>
</dbReference>
<evidence type="ECO:0000256" key="1">
    <source>
        <dbReference type="ARBA" id="ARBA00023242"/>
    </source>
</evidence>
<proteinExistence type="predicted"/>
<dbReference type="CDD" id="cd00067">
    <property type="entry name" value="GAL4"/>
    <property type="match status" value="1"/>
</dbReference>
<dbReference type="PANTHER" id="PTHR47256:SF1">
    <property type="entry name" value="ZN(II)2CYS6 TRANSCRIPTION FACTOR (EUROFUNG)"/>
    <property type="match status" value="1"/>
</dbReference>
<accession>A0A2T2N4A4</accession>
<dbReference type="PROSITE" id="PS00463">
    <property type="entry name" value="ZN2_CY6_FUNGAL_1"/>
    <property type="match status" value="1"/>
</dbReference>
<reference evidence="5 6" key="1">
    <citation type="journal article" date="2018" name="Front. Microbiol.">
        <title>Genome-Wide Analysis of Corynespora cassiicola Leaf Fall Disease Putative Effectors.</title>
        <authorList>
            <person name="Lopez D."/>
            <person name="Ribeiro S."/>
            <person name="Label P."/>
            <person name="Fumanal B."/>
            <person name="Venisse J.S."/>
            <person name="Kohler A."/>
            <person name="de Oliveira R.R."/>
            <person name="Labutti K."/>
            <person name="Lipzen A."/>
            <person name="Lail K."/>
            <person name="Bauer D."/>
            <person name="Ohm R.A."/>
            <person name="Barry K.W."/>
            <person name="Spatafora J."/>
            <person name="Grigoriev I.V."/>
            <person name="Martin F.M."/>
            <person name="Pujade-Renaud V."/>
        </authorList>
    </citation>
    <scope>NUCLEOTIDE SEQUENCE [LARGE SCALE GENOMIC DNA]</scope>
    <source>
        <strain evidence="5 6">Philippines</strain>
    </source>
</reference>
<dbReference type="PANTHER" id="PTHR47256">
    <property type="entry name" value="ZN(II)2CYS6 TRANSCRIPTION FACTOR (EUROFUNG)-RELATED"/>
    <property type="match status" value="1"/>
</dbReference>
<feature type="region of interest" description="Disordered" evidence="3">
    <location>
        <begin position="1"/>
        <end position="25"/>
    </location>
</feature>
<dbReference type="Pfam" id="PF00172">
    <property type="entry name" value="Zn_clus"/>
    <property type="match status" value="1"/>
</dbReference>
<dbReference type="EMBL" id="KZ678150">
    <property type="protein sequence ID" value="PSN60230.1"/>
    <property type="molecule type" value="Genomic_DNA"/>
</dbReference>
<organism evidence="5 6">
    <name type="scientific">Corynespora cassiicola Philippines</name>
    <dbReference type="NCBI Taxonomy" id="1448308"/>
    <lineage>
        <taxon>Eukaryota</taxon>
        <taxon>Fungi</taxon>
        <taxon>Dikarya</taxon>
        <taxon>Ascomycota</taxon>
        <taxon>Pezizomycotina</taxon>
        <taxon>Dothideomycetes</taxon>
        <taxon>Pleosporomycetidae</taxon>
        <taxon>Pleosporales</taxon>
        <taxon>Corynesporascaceae</taxon>
        <taxon>Corynespora</taxon>
    </lineage>
</organism>
<evidence type="ECO:0000313" key="5">
    <source>
        <dbReference type="EMBL" id="PSN60230.1"/>
    </source>
</evidence>
<dbReference type="Proteomes" id="UP000240883">
    <property type="component" value="Unassembled WGS sequence"/>
</dbReference>
<feature type="region of interest" description="Disordered" evidence="3">
    <location>
        <begin position="182"/>
        <end position="224"/>
    </location>
</feature>
<dbReference type="InterPro" id="IPR036864">
    <property type="entry name" value="Zn2-C6_fun-type_DNA-bd_sf"/>
</dbReference>
<dbReference type="STRING" id="1448308.A0A2T2N4A4"/>
<evidence type="ECO:0000256" key="3">
    <source>
        <dbReference type="SAM" id="MobiDB-lite"/>
    </source>
</evidence>
<name>A0A2T2N4A4_CORCC</name>
<feature type="compositionally biased region" description="Polar residues" evidence="3">
    <location>
        <begin position="182"/>
        <end position="199"/>
    </location>
</feature>
<dbReference type="GO" id="GO:0000981">
    <property type="term" value="F:DNA-binding transcription factor activity, RNA polymerase II-specific"/>
    <property type="evidence" value="ECO:0007669"/>
    <property type="project" value="InterPro"/>
</dbReference>
<evidence type="ECO:0000259" key="4">
    <source>
        <dbReference type="PROSITE" id="PS50048"/>
    </source>
</evidence>
<dbReference type="SMART" id="SM00066">
    <property type="entry name" value="GAL4"/>
    <property type="match status" value="1"/>
</dbReference>